<evidence type="ECO:0000259" key="1">
    <source>
        <dbReference type="Pfam" id="PF01551"/>
    </source>
</evidence>
<dbReference type="FunFam" id="2.70.70.10:FF:000019">
    <property type="entry name" value="M23 family peptidase"/>
    <property type="match status" value="1"/>
</dbReference>
<dbReference type="PANTHER" id="PTHR21666:SF270">
    <property type="entry name" value="MUREIN HYDROLASE ACTIVATOR ENVC"/>
    <property type="match status" value="1"/>
</dbReference>
<dbReference type="PANTHER" id="PTHR21666">
    <property type="entry name" value="PEPTIDASE-RELATED"/>
    <property type="match status" value="1"/>
</dbReference>
<evidence type="ECO:0000313" key="2">
    <source>
        <dbReference type="EMBL" id="AGY57832.1"/>
    </source>
</evidence>
<evidence type="ECO:0000313" key="3">
    <source>
        <dbReference type="Proteomes" id="UP000017396"/>
    </source>
</evidence>
<dbReference type="InterPro" id="IPR050570">
    <property type="entry name" value="Cell_wall_metabolism_enzyme"/>
</dbReference>
<dbReference type="Proteomes" id="UP000017396">
    <property type="component" value="Chromosome"/>
</dbReference>
<dbReference type="STRING" id="1183438.GKIL_1586"/>
<reference evidence="2 3" key="1">
    <citation type="journal article" date="2013" name="PLoS ONE">
        <title>Cultivation and Complete Genome Sequencing of Gloeobacter kilaueensis sp. nov., from a Lava Cave in Kilauea Caldera, Hawai'i.</title>
        <authorList>
            <person name="Saw J.H."/>
            <person name="Schatz M."/>
            <person name="Brown M.V."/>
            <person name="Kunkel D.D."/>
            <person name="Foster J.S."/>
            <person name="Shick H."/>
            <person name="Christensen S."/>
            <person name="Hou S."/>
            <person name="Wan X."/>
            <person name="Donachie S.P."/>
        </authorList>
    </citation>
    <scope>NUCLEOTIDE SEQUENCE [LARGE SCALE GENOMIC DNA]</scope>
    <source>
        <strain evidence="3">JS</strain>
    </source>
</reference>
<dbReference type="KEGG" id="glj:GKIL_1586"/>
<dbReference type="InterPro" id="IPR011055">
    <property type="entry name" value="Dup_hybrid_motif"/>
</dbReference>
<organism evidence="2 3">
    <name type="scientific">Gloeobacter kilaueensis (strain ATCC BAA-2537 / CCAP 1431/1 / ULC 316 / JS1)</name>
    <dbReference type="NCBI Taxonomy" id="1183438"/>
    <lineage>
        <taxon>Bacteria</taxon>
        <taxon>Bacillati</taxon>
        <taxon>Cyanobacteriota</taxon>
        <taxon>Cyanophyceae</taxon>
        <taxon>Gloeobacterales</taxon>
        <taxon>Gloeobacteraceae</taxon>
        <taxon>Gloeobacter</taxon>
    </lineage>
</organism>
<dbReference type="CDD" id="cd12797">
    <property type="entry name" value="M23_peptidase"/>
    <property type="match status" value="1"/>
</dbReference>
<dbReference type="Gene3D" id="2.70.70.10">
    <property type="entry name" value="Glucose Permease (Domain IIA)"/>
    <property type="match status" value="1"/>
</dbReference>
<dbReference type="RefSeq" id="WP_023172945.1">
    <property type="nucleotide sequence ID" value="NC_022600.1"/>
</dbReference>
<dbReference type="eggNOG" id="COG0739">
    <property type="taxonomic scope" value="Bacteria"/>
</dbReference>
<dbReference type="SUPFAM" id="SSF51261">
    <property type="entry name" value="Duplicated hybrid motif"/>
    <property type="match status" value="1"/>
</dbReference>
<dbReference type="InterPro" id="IPR016047">
    <property type="entry name" value="M23ase_b-sheet_dom"/>
</dbReference>
<protein>
    <submittedName>
        <fullName evidence="2">Peptidase M23B</fullName>
    </submittedName>
</protein>
<proteinExistence type="predicted"/>
<keyword evidence="3" id="KW-1185">Reference proteome</keyword>
<name>U5QFW4_GLOK1</name>
<accession>U5QFW4</accession>
<dbReference type="GO" id="GO:0004222">
    <property type="term" value="F:metalloendopeptidase activity"/>
    <property type="evidence" value="ECO:0007669"/>
    <property type="project" value="TreeGrafter"/>
</dbReference>
<dbReference type="HOGENOM" id="CLU_029425_5_1_3"/>
<dbReference type="AlphaFoldDB" id="U5QFW4"/>
<sequence>MGRRTGFALLVLLLIGVGALRAEDSVDSSTTETVRVFPDNPLPGNTLQIVTRNQVAVRFEEHDFPSFPIATGEWRALVPLSALMHPREYPLEVLSGPNTWTIPLRVAPRRFGLQRISLSAGRAALEATPTEEEAIGSALRTLSPEQFWQLPFRRPSGGRISSGFGLRRTYNGVLEQNYYHRGYDFAAPQGAGVIAPAAGRVVLVGTTQRGFRLHGNTLVLDHGQGVTSIYIHLSRILVRRGEMVKAGQRIALVGSSGRATGAHLHWGIYAHGVAIDPADWLAGRICCRASGNSSAAAAESAS</sequence>
<feature type="domain" description="M23ase beta-sheet core" evidence="1">
    <location>
        <begin position="179"/>
        <end position="277"/>
    </location>
</feature>
<dbReference type="OrthoDB" id="507840at2"/>
<gene>
    <name evidence="2" type="ORF">GKIL_1586</name>
</gene>
<dbReference type="Pfam" id="PF01551">
    <property type="entry name" value="Peptidase_M23"/>
    <property type="match status" value="1"/>
</dbReference>
<dbReference type="EMBL" id="CP003587">
    <property type="protein sequence ID" value="AGY57832.1"/>
    <property type="molecule type" value="Genomic_DNA"/>
</dbReference>